<dbReference type="AlphaFoldDB" id="A0AA51X6Q4"/>
<proteinExistence type="predicted"/>
<keyword evidence="2" id="KW-0732">Signal</keyword>
<feature type="compositionally biased region" description="Low complexity" evidence="1">
    <location>
        <begin position="36"/>
        <end position="47"/>
    </location>
</feature>
<dbReference type="KEGG" id="plei:Q9312_00210"/>
<dbReference type="PROSITE" id="PS51257">
    <property type="entry name" value="PROKAR_LIPOPROTEIN"/>
    <property type="match status" value="1"/>
</dbReference>
<feature type="chain" id="PRO_5041393006" evidence="2">
    <location>
        <begin position="27"/>
        <end position="110"/>
    </location>
</feature>
<evidence type="ECO:0000256" key="2">
    <source>
        <dbReference type="SAM" id="SignalP"/>
    </source>
</evidence>
<dbReference type="EMBL" id="CP133548">
    <property type="protein sequence ID" value="WMS87368.1"/>
    <property type="molecule type" value="Genomic_DNA"/>
</dbReference>
<dbReference type="RefSeq" id="WP_309202509.1">
    <property type="nucleotide sequence ID" value="NZ_CP133548.1"/>
</dbReference>
<feature type="signal peptide" evidence="2">
    <location>
        <begin position="1"/>
        <end position="26"/>
    </location>
</feature>
<dbReference type="Proteomes" id="UP001239782">
    <property type="component" value="Chromosome"/>
</dbReference>
<protein>
    <submittedName>
        <fullName evidence="3">Uncharacterized protein</fullName>
    </submittedName>
</protein>
<gene>
    <name evidence="3" type="ORF">Q9312_00210</name>
</gene>
<sequence>MNSVKTQVVTSVVVTSVIVACALALGACTTNTPEKAPSSASDSASGSNVPAPVPNCSAPAQIPDIWVLEPMLVKQGKINSEMTKEQKEAVIREYIRAKNEQYTKCKKGKF</sequence>
<evidence type="ECO:0000256" key="1">
    <source>
        <dbReference type="SAM" id="MobiDB-lite"/>
    </source>
</evidence>
<feature type="region of interest" description="Disordered" evidence="1">
    <location>
        <begin position="30"/>
        <end position="55"/>
    </location>
</feature>
<keyword evidence="4" id="KW-1185">Reference proteome</keyword>
<accession>A0AA51X6Q4</accession>
<evidence type="ECO:0000313" key="3">
    <source>
        <dbReference type="EMBL" id="WMS87368.1"/>
    </source>
</evidence>
<reference evidence="3 4" key="1">
    <citation type="submission" date="2023-08" db="EMBL/GenBank/DDBJ databases">
        <title>Pleionea litopenaei sp. nov., isolated from stomach of juvenile Litopenaeus vannamei.</title>
        <authorList>
            <person name="Rho A.M."/>
            <person name="Hwang C.Y."/>
        </authorList>
    </citation>
    <scope>NUCLEOTIDE SEQUENCE [LARGE SCALE GENOMIC DNA]</scope>
    <source>
        <strain evidence="3 4">HL-JVS1</strain>
    </source>
</reference>
<organism evidence="3 4">
    <name type="scientific">Pleionea litopenaei</name>
    <dbReference type="NCBI Taxonomy" id="3070815"/>
    <lineage>
        <taxon>Bacteria</taxon>
        <taxon>Pseudomonadati</taxon>
        <taxon>Pseudomonadota</taxon>
        <taxon>Gammaproteobacteria</taxon>
        <taxon>Oceanospirillales</taxon>
        <taxon>Pleioneaceae</taxon>
        <taxon>Pleionea</taxon>
    </lineage>
</organism>
<name>A0AA51X6Q4_9GAMM</name>
<evidence type="ECO:0000313" key="4">
    <source>
        <dbReference type="Proteomes" id="UP001239782"/>
    </source>
</evidence>